<feature type="domain" description="Manganese/iron superoxide dismutase N-terminal" evidence="8">
    <location>
        <begin position="25"/>
        <end position="108"/>
    </location>
</feature>
<evidence type="ECO:0000313" key="11">
    <source>
        <dbReference type="Proteomes" id="UP000288293"/>
    </source>
</evidence>
<dbReference type="PRINTS" id="PR01703">
    <property type="entry name" value="MNSODISMTASE"/>
</dbReference>
<feature type="binding site" evidence="5">
    <location>
        <position position="188"/>
    </location>
    <ligand>
        <name>Mn(2+)</name>
        <dbReference type="ChEBI" id="CHEBI:29035"/>
    </ligand>
</feature>
<evidence type="ECO:0000256" key="1">
    <source>
        <dbReference type="ARBA" id="ARBA00008714"/>
    </source>
</evidence>
<keyword evidence="7" id="KW-0732">Signal</keyword>
<dbReference type="EMBL" id="PIPL01000001">
    <property type="protein sequence ID" value="RUO26896.1"/>
    <property type="molecule type" value="Genomic_DNA"/>
</dbReference>
<dbReference type="InterPro" id="IPR019832">
    <property type="entry name" value="Mn/Fe_SOD_C"/>
</dbReference>
<feature type="signal peptide" evidence="7">
    <location>
        <begin position="1"/>
        <end position="22"/>
    </location>
</feature>
<reference evidence="10 11" key="1">
    <citation type="journal article" date="2011" name="Front. Microbiol.">
        <title>Genomic signatures of strain selection and enhancement in Bacillus atrophaeus var. globigii, a historical biowarfare simulant.</title>
        <authorList>
            <person name="Gibbons H.S."/>
            <person name="Broomall S.M."/>
            <person name="McNew L.A."/>
            <person name="Daligault H."/>
            <person name="Chapman C."/>
            <person name="Bruce D."/>
            <person name="Karavis M."/>
            <person name="Krepps M."/>
            <person name="McGregor P.A."/>
            <person name="Hong C."/>
            <person name="Park K.H."/>
            <person name="Akmal A."/>
            <person name="Feldman A."/>
            <person name="Lin J.S."/>
            <person name="Chang W.E."/>
            <person name="Higgs B.W."/>
            <person name="Demirev P."/>
            <person name="Lindquist J."/>
            <person name="Liem A."/>
            <person name="Fochler E."/>
            <person name="Read T.D."/>
            <person name="Tapia R."/>
            <person name="Johnson S."/>
            <person name="Bishop-Lilly K.A."/>
            <person name="Detter C."/>
            <person name="Han C."/>
            <person name="Sozhamannan S."/>
            <person name="Rosenzweig C.N."/>
            <person name="Skowronski E.W."/>
        </authorList>
    </citation>
    <scope>NUCLEOTIDE SEQUENCE [LARGE SCALE GENOMIC DNA]</scope>
    <source>
        <strain evidence="10 11">MLST1</strain>
    </source>
</reference>
<evidence type="ECO:0000313" key="10">
    <source>
        <dbReference type="EMBL" id="RUO26896.1"/>
    </source>
</evidence>
<feature type="chain" id="PRO_5019433824" description="Superoxide dismutase" evidence="7">
    <location>
        <begin position="23"/>
        <end position="228"/>
    </location>
</feature>
<comment type="similarity">
    <text evidence="1 6">Belongs to the iron/manganese superoxide dismutase family.</text>
</comment>
<dbReference type="Pfam" id="PF02777">
    <property type="entry name" value="Sod_Fe_C"/>
    <property type="match status" value="1"/>
</dbReference>
<feature type="domain" description="Manganese/iron superoxide dismutase C-terminal" evidence="9">
    <location>
        <begin position="116"/>
        <end position="220"/>
    </location>
</feature>
<keyword evidence="3 5" id="KW-0479">Metal-binding</keyword>
<dbReference type="Gene3D" id="1.10.287.990">
    <property type="entry name" value="Fe,Mn superoxide dismutase (SOD) domain"/>
    <property type="match status" value="1"/>
</dbReference>
<dbReference type="InterPro" id="IPR019831">
    <property type="entry name" value="Mn/Fe_SOD_N"/>
</dbReference>
<evidence type="ECO:0000256" key="4">
    <source>
        <dbReference type="ARBA" id="ARBA00023002"/>
    </source>
</evidence>
<dbReference type="GO" id="GO:0005737">
    <property type="term" value="C:cytoplasm"/>
    <property type="evidence" value="ECO:0007669"/>
    <property type="project" value="TreeGrafter"/>
</dbReference>
<comment type="caution">
    <text evidence="10">The sequence shown here is derived from an EMBL/GenBank/DDBJ whole genome shotgun (WGS) entry which is preliminary data.</text>
</comment>
<proteinExistence type="inferred from homology"/>
<organism evidence="10 11">
    <name type="scientific">Aliidiomarina minuta</name>
    <dbReference type="NCBI Taxonomy" id="880057"/>
    <lineage>
        <taxon>Bacteria</taxon>
        <taxon>Pseudomonadati</taxon>
        <taxon>Pseudomonadota</taxon>
        <taxon>Gammaproteobacteria</taxon>
        <taxon>Alteromonadales</taxon>
        <taxon>Idiomarinaceae</taxon>
        <taxon>Aliidiomarina</taxon>
    </lineage>
</organism>
<dbReference type="RefSeq" id="WP_126803710.1">
    <property type="nucleotide sequence ID" value="NZ_PIPL01000001.1"/>
</dbReference>
<dbReference type="Proteomes" id="UP000288293">
    <property type="component" value="Unassembled WGS sequence"/>
</dbReference>
<protein>
    <recommendedName>
        <fullName evidence="2 6">Superoxide dismutase</fullName>
        <ecNumber evidence="2 6">1.15.1.1</ecNumber>
    </recommendedName>
</protein>
<name>A0A432WA91_9GAMM</name>
<dbReference type="SUPFAM" id="SSF54719">
    <property type="entry name" value="Fe,Mn superoxide dismutase (SOD), C-terminal domain"/>
    <property type="match status" value="1"/>
</dbReference>
<keyword evidence="11" id="KW-1185">Reference proteome</keyword>
<feature type="binding site" evidence="5">
    <location>
        <position position="192"/>
    </location>
    <ligand>
        <name>Mn(2+)</name>
        <dbReference type="ChEBI" id="CHEBI:29035"/>
    </ligand>
</feature>
<sequence length="228" mass="25595">MLRTLSITLASAVCLFAAPALSDAFEQAPLPYASNALEPIIDQQTMEIHFGRHHAAYINNLNSAVAETSELQELSLEDMMHNVSNYSVQVRNNGGGHYNHTLFWDIMAPVDEGGEPSSSLREAIEHQFGSLDEMQSEFNSAAASRFGSGWAWLIVNEQGELQVTSTPNQDNPLMDVVDDQGTPILALDVWEHAYYLQYQNRRGDYSEAWWQLVNWNKVNELYEEAING</sequence>
<evidence type="ECO:0000259" key="9">
    <source>
        <dbReference type="Pfam" id="PF02777"/>
    </source>
</evidence>
<evidence type="ECO:0000259" key="8">
    <source>
        <dbReference type="Pfam" id="PF00081"/>
    </source>
</evidence>
<dbReference type="InterPro" id="IPR019833">
    <property type="entry name" value="Mn/Fe_SOD_BS"/>
</dbReference>
<evidence type="ECO:0000256" key="5">
    <source>
        <dbReference type="PIRSR" id="PIRSR000349-1"/>
    </source>
</evidence>
<evidence type="ECO:0000256" key="2">
    <source>
        <dbReference type="ARBA" id="ARBA00012682"/>
    </source>
</evidence>
<evidence type="ECO:0000256" key="3">
    <source>
        <dbReference type="ARBA" id="ARBA00022723"/>
    </source>
</evidence>
<dbReference type="InterPro" id="IPR001189">
    <property type="entry name" value="Mn/Fe_SOD"/>
</dbReference>
<dbReference type="PROSITE" id="PS00088">
    <property type="entry name" value="SOD_MN"/>
    <property type="match status" value="1"/>
</dbReference>
<dbReference type="PANTHER" id="PTHR43595:SF2">
    <property type="entry name" value="SMALL RIBOSOMAL SUBUNIT PROTEIN MS42"/>
    <property type="match status" value="1"/>
</dbReference>
<evidence type="ECO:0000256" key="6">
    <source>
        <dbReference type="RuleBase" id="RU000414"/>
    </source>
</evidence>
<dbReference type="InterPro" id="IPR036314">
    <property type="entry name" value="SOD_C_sf"/>
</dbReference>
<dbReference type="PIRSF" id="PIRSF000349">
    <property type="entry name" value="SODismutase"/>
    <property type="match status" value="1"/>
</dbReference>
<evidence type="ECO:0000256" key="7">
    <source>
        <dbReference type="SAM" id="SignalP"/>
    </source>
</evidence>
<dbReference type="InterPro" id="IPR036324">
    <property type="entry name" value="Mn/Fe_SOD_N_sf"/>
</dbReference>
<feature type="binding site" evidence="5">
    <location>
        <position position="100"/>
    </location>
    <ligand>
        <name>Mn(2+)</name>
        <dbReference type="ChEBI" id="CHEBI:29035"/>
    </ligand>
</feature>
<gene>
    <name evidence="10" type="ORF">CWE09_09455</name>
</gene>
<dbReference type="GO" id="GO:0046914">
    <property type="term" value="F:transition metal ion binding"/>
    <property type="evidence" value="ECO:0007669"/>
    <property type="project" value="UniProtKB-ARBA"/>
</dbReference>
<dbReference type="AlphaFoldDB" id="A0A432WA91"/>
<dbReference type="Gene3D" id="3.55.40.20">
    <property type="entry name" value="Iron/manganese superoxide dismutase, C-terminal domain"/>
    <property type="match status" value="1"/>
</dbReference>
<dbReference type="GO" id="GO:0004784">
    <property type="term" value="F:superoxide dismutase activity"/>
    <property type="evidence" value="ECO:0007669"/>
    <property type="project" value="UniProtKB-EC"/>
</dbReference>
<dbReference type="SUPFAM" id="SSF46609">
    <property type="entry name" value="Fe,Mn superoxide dismutase (SOD), N-terminal domain"/>
    <property type="match status" value="1"/>
</dbReference>
<comment type="function">
    <text evidence="6">Destroys radicals which are normally produced within the cells and which are toxic to biological systems.</text>
</comment>
<dbReference type="FunFam" id="3.55.40.20:FF:000001">
    <property type="entry name" value="Superoxide dismutase"/>
    <property type="match status" value="1"/>
</dbReference>
<dbReference type="PANTHER" id="PTHR43595">
    <property type="entry name" value="37S RIBOSOMAL PROTEIN S26, MITOCHONDRIAL"/>
    <property type="match status" value="1"/>
</dbReference>
<feature type="binding site" evidence="5">
    <location>
        <position position="49"/>
    </location>
    <ligand>
        <name>Mn(2+)</name>
        <dbReference type="ChEBI" id="CHEBI:29035"/>
    </ligand>
</feature>
<dbReference type="EC" id="1.15.1.1" evidence="2 6"/>
<dbReference type="Pfam" id="PF00081">
    <property type="entry name" value="Sod_Fe_N"/>
    <property type="match status" value="1"/>
</dbReference>
<dbReference type="OrthoDB" id="9803125at2"/>
<keyword evidence="4 6" id="KW-0560">Oxidoreductase</keyword>
<accession>A0A432WA91</accession>
<comment type="catalytic activity">
    <reaction evidence="6">
        <text>2 superoxide + 2 H(+) = H2O2 + O2</text>
        <dbReference type="Rhea" id="RHEA:20696"/>
        <dbReference type="ChEBI" id="CHEBI:15378"/>
        <dbReference type="ChEBI" id="CHEBI:15379"/>
        <dbReference type="ChEBI" id="CHEBI:16240"/>
        <dbReference type="ChEBI" id="CHEBI:18421"/>
        <dbReference type="EC" id="1.15.1.1"/>
    </reaction>
</comment>